<dbReference type="PROSITE" id="PS50890">
    <property type="entry name" value="PUA"/>
    <property type="match status" value="1"/>
</dbReference>
<dbReference type="GO" id="GO:0003723">
    <property type="term" value="F:RNA binding"/>
    <property type="evidence" value="ECO:0007669"/>
    <property type="project" value="InterPro"/>
</dbReference>
<dbReference type="InterPro" id="IPR002478">
    <property type="entry name" value="PUA"/>
</dbReference>
<dbReference type="Pfam" id="PF14810">
    <property type="entry name" value="TGT_C2"/>
    <property type="match status" value="1"/>
</dbReference>
<dbReference type="SUPFAM" id="SSF88697">
    <property type="entry name" value="PUA domain-like"/>
    <property type="match status" value="1"/>
</dbReference>
<dbReference type="CDD" id="cd21149">
    <property type="entry name" value="PUA_archaeosine_TGT"/>
    <property type="match status" value="1"/>
</dbReference>
<accession>A0A0M0BS21</accession>
<protein>
    <recommendedName>
        <fullName evidence="1">PUA domain-containing protein</fullName>
    </recommendedName>
</protein>
<dbReference type="AlphaFoldDB" id="A0A0M0BS21"/>
<comment type="caution">
    <text evidence="2">The sequence shown here is derived from an EMBL/GenBank/DDBJ whole genome shotgun (WGS) entry which is preliminary data.</text>
</comment>
<gene>
    <name evidence="2" type="ORF">AC482_01395</name>
</gene>
<dbReference type="Gene3D" id="3.10.450.90">
    <property type="entry name" value="ArcTGT, C2 domain"/>
    <property type="match status" value="1"/>
</dbReference>
<organism evidence="2 3">
    <name type="scientific">miscellaneous Crenarchaeota group-15 archaeon DG-45</name>
    <dbReference type="NCBI Taxonomy" id="1685127"/>
    <lineage>
        <taxon>Archaea</taxon>
        <taxon>Candidatus Bathyarchaeota</taxon>
        <taxon>MCG-15</taxon>
    </lineage>
</organism>
<dbReference type="SUPFAM" id="SSF88802">
    <property type="entry name" value="Pre-PUA domain"/>
    <property type="match status" value="1"/>
</dbReference>
<dbReference type="InterPro" id="IPR004521">
    <property type="entry name" value="Uncharacterised_CHP00451"/>
</dbReference>
<sequence length="156" mass="16803">MDGDLRRVRAIADYQLGRGCGPALFPEGVEFAYSKNTGRIRHVYLGGTLLASFRPTDGLFALTVAGAERLVSNMDELGFAVTVDDEVADFVAQGRSVFAKHVVDAGDEVRPGGEVVVLDSGRRVLAVGRALLTKEEMLAFVVGVAVRVRRGRVGRR</sequence>
<proteinExistence type="predicted"/>
<evidence type="ECO:0000259" key="1">
    <source>
        <dbReference type="SMART" id="SM00359"/>
    </source>
</evidence>
<dbReference type="InterPro" id="IPR036974">
    <property type="entry name" value="PUA_sf"/>
</dbReference>
<dbReference type="EMBL" id="LFWZ01000009">
    <property type="protein sequence ID" value="KON31234.1"/>
    <property type="molecule type" value="Genomic_DNA"/>
</dbReference>
<evidence type="ECO:0000313" key="3">
    <source>
        <dbReference type="Proteomes" id="UP000037210"/>
    </source>
</evidence>
<dbReference type="SMART" id="SM00359">
    <property type="entry name" value="PUA"/>
    <property type="match status" value="1"/>
</dbReference>
<dbReference type="NCBIfam" id="TIGR00451">
    <property type="entry name" value="unchar_dom_2"/>
    <property type="match status" value="1"/>
</dbReference>
<dbReference type="InterPro" id="IPR038250">
    <property type="entry name" value="TGT_C2_sf"/>
</dbReference>
<dbReference type="Gene3D" id="2.30.130.10">
    <property type="entry name" value="PUA domain"/>
    <property type="match status" value="1"/>
</dbReference>
<dbReference type="InterPro" id="IPR015947">
    <property type="entry name" value="PUA-like_sf"/>
</dbReference>
<reference evidence="2 3" key="1">
    <citation type="submission" date="2015-06" db="EMBL/GenBank/DDBJ databases">
        <title>New insights into the roles of widespread benthic archaea in carbon and nitrogen cycling.</title>
        <authorList>
            <person name="Lazar C.S."/>
            <person name="Baker B.J."/>
            <person name="Seitz K.W."/>
            <person name="Hyde A.S."/>
            <person name="Dick G.J."/>
            <person name="Hinrichs K.-U."/>
            <person name="Teske A.P."/>
        </authorList>
    </citation>
    <scope>NUCLEOTIDE SEQUENCE [LARGE SCALE GENOMIC DNA]</scope>
    <source>
        <strain evidence="2">DG-45</strain>
    </source>
</reference>
<dbReference type="Proteomes" id="UP000037210">
    <property type="component" value="Unassembled WGS sequence"/>
</dbReference>
<dbReference type="Pfam" id="PF01472">
    <property type="entry name" value="PUA"/>
    <property type="match status" value="1"/>
</dbReference>
<dbReference type="InterPro" id="IPR029402">
    <property type="entry name" value="TGT_C2"/>
</dbReference>
<name>A0A0M0BS21_9ARCH</name>
<evidence type="ECO:0000313" key="2">
    <source>
        <dbReference type="EMBL" id="KON31234.1"/>
    </source>
</evidence>
<feature type="domain" description="PUA" evidence="1">
    <location>
        <begin position="79"/>
        <end position="153"/>
    </location>
</feature>